<dbReference type="InterPro" id="IPR010843">
    <property type="entry name" value="Uncharacterised_AroM"/>
</dbReference>
<accession>A0ABS4G6C5</accession>
<name>A0ABS4G6C5_9CLOT</name>
<gene>
    <name evidence="1" type="ORF">J2Z34_002626</name>
</gene>
<sequence length="224" mass="24900">MKVGAITVGQSPRVDVTPDLLPIFRDKVELIETGALDGLSCEEIAKFAPEEGDYVLVSRMNDGGSVTFAEKHILPRLQECIYKLEEQGVSLIIFFCTGNFPVEFDSKVPLVFPNMVLGNIVPLLTRKKSISVLIPSELQVEQARVRWEKLVDNVTVFAASPYGKFEDVRLVAEKLIETDSDLVVLDCIGYTQEMKDMVFKLTKKPVVLPRTLAARIVTEIADIG</sequence>
<protein>
    <submittedName>
        <fullName evidence="1">Protein AroM</fullName>
    </submittedName>
</protein>
<evidence type="ECO:0000313" key="1">
    <source>
        <dbReference type="EMBL" id="MBP1920128.1"/>
    </source>
</evidence>
<dbReference type="NCBIfam" id="NF007788">
    <property type="entry name" value="PRK10481.1"/>
    <property type="match status" value="1"/>
</dbReference>
<dbReference type="Proteomes" id="UP001519271">
    <property type="component" value="Unassembled WGS sequence"/>
</dbReference>
<dbReference type="EMBL" id="JAGGKC010000024">
    <property type="protein sequence ID" value="MBP1920128.1"/>
    <property type="molecule type" value="Genomic_DNA"/>
</dbReference>
<dbReference type="RefSeq" id="WP_209460306.1">
    <property type="nucleotide sequence ID" value="NZ_JAGGKC010000024.1"/>
</dbReference>
<keyword evidence="2" id="KW-1185">Reference proteome</keyword>
<reference evidence="1 2" key="1">
    <citation type="submission" date="2021-03" db="EMBL/GenBank/DDBJ databases">
        <title>Genomic Encyclopedia of Type Strains, Phase IV (KMG-IV): sequencing the most valuable type-strain genomes for metagenomic binning, comparative biology and taxonomic classification.</title>
        <authorList>
            <person name="Goeker M."/>
        </authorList>
    </citation>
    <scope>NUCLEOTIDE SEQUENCE [LARGE SCALE GENOMIC DNA]</scope>
    <source>
        <strain evidence="1 2">DSM 6139</strain>
    </source>
</reference>
<evidence type="ECO:0000313" key="2">
    <source>
        <dbReference type="Proteomes" id="UP001519271"/>
    </source>
</evidence>
<dbReference type="Pfam" id="PF07302">
    <property type="entry name" value="AroM"/>
    <property type="match status" value="1"/>
</dbReference>
<organism evidence="1 2">
    <name type="scientific">Youngiibacter multivorans</name>
    <dbReference type="NCBI Taxonomy" id="937251"/>
    <lineage>
        <taxon>Bacteria</taxon>
        <taxon>Bacillati</taxon>
        <taxon>Bacillota</taxon>
        <taxon>Clostridia</taxon>
        <taxon>Eubacteriales</taxon>
        <taxon>Clostridiaceae</taxon>
        <taxon>Youngiibacter</taxon>
    </lineage>
</organism>
<comment type="caution">
    <text evidence="1">The sequence shown here is derived from an EMBL/GenBank/DDBJ whole genome shotgun (WGS) entry which is preliminary data.</text>
</comment>
<proteinExistence type="predicted"/>